<dbReference type="GO" id="GO:0005886">
    <property type="term" value="C:plasma membrane"/>
    <property type="evidence" value="ECO:0007669"/>
    <property type="project" value="UniProtKB-SubCell"/>
</dbReference>
<keyword evidence="11" id="KW-1185">Reference proteome</keyword>
<feature type="compositionally biased region" description="Low complexity" evidence="8">
    <location>
        <begin position="1"/>
        <end position="17"/>
    </location>
</feature>
<dbReference type="InterPro" id="IPR000515">
    <property type="entry name" value="MetI-like"/>
</dbReference>
<evidence type="ECO:0000256" key="2">
    <source>
        <dbReference type="ARBA" id="ARBA00022448"/>
    </source>
</evidence>
<keyword evidence="3" id="KW-1003">Cell membrane</keyword>
<dbReference type="OrthoDB" id="34224at2"/>
<comment type="caution">
    <text evidence="10">The sequence shown here is derived from an EMBL/GenBank/DDBJ whole genome shotgun (WGS) entry which is preliminary data.</text>
</comment>
<evidence type="ECO:0000256" key="3">
    <source>
        <dbReference type="ARBA" id="ARBA00022475"/>
    </source>
</evidence>
<dbReference type="PANTHER" id="PTHR43005:SF1">
    <property type="entry name" value="SPERMIDINE_PUTRESCINE TRANSPORT SYSTEM PERMEASE PROTEIN"/>
    <property type="match status" value="1"/>
</dbReference>
<proteinExistence type="inferred from homology"/>
<dbReference type="Pfam" id="PF00528">
    <property type="entry name" value="BPD_transp_1"/>
    <property type="match status" value="1"/>
</dbReference>
<dbReference type="AlphaFoldDB" id="A0A4Q5N4B5"/>
<dbReference type="PANTHER" id="PTHR43005">
    <property type="entry name" value="BLR7065 PROTEIN"/>
    <property type="match status" value="1"/>
</dbReference>
<keyword evidence="6 7" id="KW-0472">Membrane</keyword>
<feature type="region of interest" description="Disordered" evidence="8">
    <location>
        <begin position="1"/>
        <end position="22"/>
    </location>
</feature>
<dbReference type="PROSITE" id="PS50928">
    <property type="entry name" value="ABC_TM1"/>
    <property type="match status" value="1"/>
</dbReference>
<evidence type="ECO:0000256" key="4">
    <source>
        <dbReference type="ARBA" id="ARBA00022692"/>
    </source>
</evidence>
<dbReference type="RefSeq" id="WP_130100745.1">
    <property type="nucleotide sequence ID" value="NZ_SDWW01000001.1"/>
</dbReference>
<comment type="similarity">
    <text evidence="7">Belongs to the binding-protein-dependent transport system permease family.</text>
</comment>
<dbReference type="Gene3D" id="1.10.3720.10">
    <property type="entry name" value="MetI-like"/>
    <property type="match status" value="1"/>
</dbReference>
<dbReference type="SUPFAM" id="SSF161098">
    <property type="entry name" value="MetI-like"/>
    <property type="match status" value="1"/>
</dbReference>
<dbReference type="EMBL" id="SDWW01000001">
    <property type="protein sequence ID" value="RYV53046.1"/>
    <property type="molecule type" value="Genomic_DNA"/>
</dbReference>
<feature type="transmembrane region" description="Helical" evidence="7">
    <location>
        <begin position="121"/>
        <end position="139"/>
    </location>
</feature>
<dbReference type="GO" id="GO:0055085">
    <property type="term" value="P:transmembrane transport"/>
    <property type="evidence" value="ECO:0007669"/>
    <property type="project" value="InterPro"/>
</dbReference>
<sequence>MTAQLAPAAAPHTAPVPRSRRARRRPPQVRLLFLVPAVVFLGLFSFFPLVQLLRMSVSKVTAATLNGTWDFVGLDNFTAGFSSGQSTEALYRTGVFVLVVTILGMVGGLAAAIALRTTGRWSGFLLALMVFVWALPPVVNGSVWKFLLGDSGLFNTLLLTSGLRDTPLPFLYDQYWALMSVAFVNAFVVIPFNALVFRAALMNISPETFEAAALDGASKWQEIRHIMLPSVRPTTLVLLVLTIVYGFRSFDFIYVMTYGGPGTATNTLPFLGYLQAFVRYDFGLGSATSVVAVIGVLVLAAVYARSIRREESES</sequence>
<gene>
    <name evidence="10" type="ORF">EUA98_00775</name>
</gene>
<feature type="domain" description="ABC transmembrane type-1" evidence="9">
    <location>
        <begin position="90"/>
        <end position="303"/>
    </location>
</feature>
<evidence type="ECO:0000313" key="11">
    <source>
        <dbReference type="Proteomes" id="UP000293764"/>
    </source>
</evidence>
<feature type="transmembrane region" description="Helical" evidence="7">
    <location>
        <begin position="29"/>
        <end position="50"/>
    </location>
</feature>
<keyword evidence="4 7" id="KW-0812">Transmembrane</keyword>
<evidence type="ECO:0000256" key="6">
    <source>
        <dbReference type="ARBA" id="ARBA00023136"/>
    </source>
</evidence>
<feature type="transmembrane region" description="Helical" evidence="7">
    <location>
        <begin position="277"/>
        <end position="304"/>
    </location>
</feature>
<dbReference type="InterPro" id="IPR035906">
    <property type="entry name" value="MetI-like_sf"/>
</dbReference>
<comment type="subcellular location">
    <subcellularLocation>
        <location evidence="1 7">Cell membrane</location>
        <topology evidence="1 7">Multi-pass membrane protein</topology>
    </subcellularLocation>
</comment>
<organism evidence="10 11">
    <name type="scientific">Pengzhenrongella frigida</name>
    <dbReference type="NCBI Taxonomy" id="1259133"/>
    <lineage>
        <taxon>Bacteria</taxon>
        <taxon>Bacillati</taxon>
        <taxon>Actinomycetota</taxon>
        <taxon>Actinomycetes</taxon>
        <taxon>Micrococcales</taxon>
        <taxon>Pengzhenrongella</taxon>
    </lineage>
</organism>
<protein>
    <submittedName>
        <fullName evidence="10">Sugar ABC transporter permease</fullName>
    </submittedName>
</protein>
<keyword evidence="5 7" id="KW-1133">Transmembrane helix</keyword>
<evidence type="ECO:0000259" key="9">
    <source>
        <dbReference type="PROSITE" id="PS50928"/>
    </source>
</evidence>
<feature type="transmembrane region" description="Helical" evidence="7">
    <location>
        <begin position="236"/>
        <end position="257"/>
    </location>
</feature>
<evidence type="ECO:0000313" key="10">
    <source>
        <dbReference type="EMBL" id="RYV53046.1"/>
    </source>
</evidence>
<evidence type="ECO:0000256" key="7">
    <source>
        <dbReference type="RuleBase" id="RU363032"/>
    </source>
</evidence>
<feature type="transmembrane region" description="Helical" evidence="7">
    <location>
        <begin position="89"/>
        <end position="114"/>
    </location>
</feature>
<keyword evidence="2 7" id="KW-0813">Transport</keyword>
<dbReference type="Proteomes" id="UP000293764">
    <property type="component" value="Unassembled WGS sequence"/>
</dbReference>
<accession>A0A4Q5N4B5</accession>
<name>A0A4Q5N4B5_9MICO</name>
<evidence type="ECO:0000256" key="8">
    <source>
        <dbReference type="SAM" id="MobiDB-lite"/>
    </source>
</evidence>
<dbReference type="CDD" id="cd06261">
    <property type="entry name" value="TM_PBP2"/>
    <property type="match status" value="1"/>
</dbReference>
<evidence type="ECO:0000256" key="1">
    <source>
        <dbReference type="ARBA" id="ARBA00004651"/>
    </source>
</evidence>
<feature type="transmembrane region" description="Helical" evidence="7">
    <location>
        <begin position="175"/>
        <end position="197"/>
    </location>
</feature>
<reference evidence="10 11" key="1">
    <citation type="submission" date="2019-01" db="EMBL/GenBank/DDBJ databases">
        <title>Novel species of Cellulomonas.</title>
        <authorList>
            <person name="Liu Q."/>
            <person name="Xin Y.-H."/>
        </authorList>
    </citation>
    <scope>NUCLEOTIDE SEQUENCE [LARGE SCALE GENOMIC DNA]</scope>
    <source>
        <strain evidence="10 11">HLT2-17</strain>
    </source>
</reference>
<evidence type="ECO:0000256" key="5">
    <source>
        <dbReference type="ARBA" id="ARBA00022989"/>
    </source>
</evidence>